<proteinExistence type="inferred from homology"/>
<comment type="caution">
    <text evidence="3">The sequence shown here is derived from an EMBL/GenBank/DDBJ whole genome shotgun (WGS) entry which is preliminary data.</text>
</comment>
<organism evidence="3 4">
    <name type="scientific">Pseudochryseolinea flava</name>
    <dbReference type="NCBI Taxonomy" id="2059302"/>
    <lineage>
        <taxon>Bacteria</taxon>
        <taxon>Pseudomonadati</taxon>
        <taxon>Bacteroidota</taxon>
        <taxon>Cytophagia</taxon>
        <taxon>Cytophagales</taxon>
        <taxon>Fulvivirgaceae</taxon>
        <taxon>Pseudochryseolinea</taxon>
    </lineage>
</organism>
<evidence type="ECO:0000256" key="2">
    <source>
        <dbReference type="HAMAP-Rule" id="MF_00003"/>
    </source>
</evidence>
<dbReference type="OrthoDB" id="9811910at2"/>
<evidence type="ECO:0000313" key="3">
    <source>
        <dbReference type="EMBL" id="RAW03140.1"/>
    </source>
</evidence>
<dbReference type="HAMAP" id="MF_00003">
    <property type="entry name" value="RbfA"/>
    <property type="match status" value="1"/>
</dbReference>
<accession>A0A364Y867</accession>
<comment type="function">
    <text evidence="2">One of several proteins that assist in the late maturation steps of the functional core of the 30S ribosomal subunit. Associates with free 30S ribosomal subunits (but not with 30S subunits that are part of 70S ribosomes or polysomes). Required for efficient processing of 16S rRNA. May interact with the 5'-terminal helix region of 16S rRNA.</text>
</comment>
<reference evidence="3 4" key="1">
    <citation type="submission" date="2018-06" db="EMBL/GenBank/DDBJ databases">
        <title>Chryseolinea flavus sp. nov., a member of the phylum Bacteroidetes isolated from soil.</title>
        <authorList>
            <person name="Li Y."/>
            <person name="Wang J."/>
        </authorList>
    </citation>
    <scope>NUCLEOTIDE SEQUENCE [LARGE SCALE GENOMIC DNA]</scope>
    <source>
        <strain evidence="3 4">SDU1-6</strain>
    </source>
</reference>
<dbReference type="GO" id="GO:0030490">
    <property type="term" value="P:maturation of SSU-rRNA"/>
    <property type="evidence" value="ECO:0007669"/>
    <property type="project" value="UniProtKB-UniRule"/>
</dbReference>
<dbReference type="NCBIfam" id="TIGR00082">
    <property type="entry name" value="rbfA"/>
    <property type="match status" value="1"/>
</dbReference>
<dbReference type="Proteomes" id="UP000251889">
    <property type="component" value="Unassembled WGS sequence"/>
</dbReference>
<evidence type="ECO:0000313" key="4">
    <source>
        <dbReference type="Proteomes" id="UP000251889"/>
    </source>
</evidence>
<evidence type="ECO:0000256" key="1">
    <source>
        <dbReference type="ARBA" id="ARBA00022517"/>
    </source>
</evidence>
<name>A0A364Y867_9BACT</name>
<keyword evidence="4" id="KW-1185">Reference proteome</keyword>
<dbReference type="EMBL" id="QMFY01000001">
    <property type="protein sequence ID" value="RAW03140.1"/>
    <property type="molecule type" value="Genomic_DNA"/>
</dbReference>
<dbReference type="SUPFAM" id="SSF89919">
    <property type="entry name" value="Ribosome-binding factor A, RbfA"/>
    <property type="match status" value="1"/>
</dbReference>
<comment type="subcellular location">
    <subcellularLocation>
        <location evidence="2">Cytoplasm</location>
    </subcellularLocation>
</comment>
<comment type="subunit">
    <text evidence="2">Monomer. Binds 30S ribosomal subunits, but not 50S ribosomal subunits or 70S ribosomes.</text>
</comment>
<dbReference type="RefSeq" id="WP_112745355.1">
    <property type="nucleotide sequence ID" value="NZ_QMFY01000001.1"/>
</dbReference>
<keyword evidence="1 2" id="KW-0690">Ribosome biogenesis</keyword>
<keyword evidence="2" id="KW-0963">Cytoplasm</keyword>
<dbReference type="GO" id="GO:0043024">
    <property type="term" value="F:ribosomal small subunit binding"/>
    <property type="evidence" value="ECO:0007669"/>
    <property type="project" value="TreeGrafter"/>
</dbReference>
<dbReference type="AlphaFoldDB" id="A0A364Y867"/>
<comment type="similarity">
    <text evidence="2">Belongs to the RbfA family.</text>
</comment>
<gene>
    <name evidence="2 3" type="primary">rbfA</name>
    <name evidence="3" type="ORF">DQQ10_03315</name>
</gene>
<sequence length="122" mass="14041">MSGTTRQQKYAKLLLKELSEIFQRDKKGILDNTFITIADVRVSTDLSIAKVYISMMLAKDKQKTLEKINLRKSEIRKALGDSIGKQVRIVPELIFYIDEVEENATRLDDIIKNLNIPKKTDE</sequence>
<dbReference type="Pfam" id="PF02033">
    <property type="entry name" value="RBFA"/>
    <property type="match status" value="1"/>
</dbReference>
<protein>
    <recommendedName>
        <fullName evidence="2">Ribosome-binding factor A</fullName>
    </recommendedName>
</protein>
<dbReference type="InterPro" id="IPR023799">
    <property type="entry name" value="RbfA_dom_sf"/>
</dbReference>
<dbReference type="GO" id="GO:0005829">
    <property type="term" value="C:cytosol"/>
    <property type="evidence" value="ECO:0007669"/>
    <property type="project" value="TreeGrafter"/>
</dbReference>
<dbReference type="PANTHER" id="PTHR33515:SF1">
    <property type="entry name" value="RIBOSOME-BINDING FACTOR A, CHLOROPLASTIC-RELATED"/>
    <property type="match status" value="1"/>
</dbReference>
<dbReference type="Gene3D" id="3.30.300.20">
    <property type="match status" value="1"/>
</dbReference>
<dbReference type="PANTHER" id="PTHR33515">
    <property type="entry name" value="RIBOSOME-BINDING FACTOR A, CHLOROPLASTIC-RELATED"/>
    <property type="match status" value="1"/>
</dbReference>
<dbReference type="InterPro" id="IPR000238">
    <property type="entry name" value="RbfA"/>
</dbReference>
<dbReference type="InterPro" id="IPR015946">
    <property type="entry name" value="KH_dom-like_a/b"/>
</dbReference>